<comment type="catalytic activity">
    <reaction evidence="10">
        <text>1D-myo-inositol 1,2,5,6-tetrakisphosphate + H2O = 1D-myo-inositol 1,2,6-trisphosphate + phosphate</text>
        <dbReference type="Rhea" id="RHEA:77119"/>
        <dbReference type="ChEBI" id="CHEBI:15377"/>
        <dbReference type="ChEBI" id="CHEBI:43474"/>
        <dbReference type="ChEBI" id="CHEBI:195535"/>
        <dbReference type="ChEBI" id="CHEBI:195537"/>
        <dbReference type="EC" id="3.1.3.62"/>
    </reaction>
    <physiologicalReaction direction="left-to-right" evidence="10">
        <dbReference type="Rhea" id="RHEA:77120"/>
    </physiologicalReaction>
</comment>
<keyword evidence="7" id="KW-0378">Hydrolase</keyword>
<keyword evidence="15" id="KW-1133">Transmembrane helix</keyword>
<evidence type="ECO:0000256" key="13">
    <source>
        <dbReference type="ARBA" id="ARBA00043832"/>
    </source>
</evidence>
<dbReference type="InterPro" id="IPR029033">
    <property type="entry name" value="His_PPase_superfam"/>
</dbReference>
<comment type="catalytic activity">
    <reaction evidence="13">
        <text>(2R)-2,3-bisphosphoglycerate + H2O = (2R)-2-phosphoglycerate + phosphate</text>
        <dbReference type="Rhea" id="RHEA:27381"/>
        <dbReference type="ChEBI" id="CHEBI:15377"/>
        <dbReference type="ChEBI" id="CHEBI:43474"/>
        <dbReference type="ChEBI" id="CHEBI:58248"/>
        <dbReference type="ChEBI" id="CHEBI:58289"/>
        <dbReference type="EC" id="3.1.3.80"/>
    </reaction>
    <physiologicalReaction direction="left-to-right" evidence="13">
        <dbReference type="Rhea" id="RHEA:27382"/>
    </physiologicalReaction>
</comment>
<evidence type="ECO:0000256" key="12">
    <source>
        <dbReference type="ARBA" id="ARBA00043691"/>
    </source>
</evidence>
<dbReference type="EC" id="3.1.3.80" evidence="3"/>
<dbReference type="GO" id="GO:0016020">
    <property type="term" value="C:membrane"/>
    <property type="evidence" value="ECO:0007669"/>
    <property type="project" value="UniProtKB-SubCell"/>
</dbReference>
<comment type="subcellular location">
    <subcellularLocation>
        <location evidence="1">Membrane</location>
    </subcellularLocation>
</comment>
<comment type="catalytic activity">
    <reaction evidence="12">
        <text>1D-myo-inositol hexakisphosphate + H2O = 1D-myo-inositol 1,2,4,5,6-pentakisphosphate + phosphate</text>
        <dbReference type="Rhea" id="RHEA:16989"/>
        <dbReference type="ChEBI" id="CHEBI:15377"/>
        <dbReference type="ChEBI" id="CHEBI:43474"/>
        <dbReference type="ChEBI" id="CHEBI:57798"/>
        <dbReference type="ChEBI" id="CHEBI:58130"/>
        <dbReference type="EC" id="3.1.3.62"/>
    </reaction>
    <physiologicalReaction direction="left-to-right" evidence="12">
        <dbReference type="Rhea" id="RHEA:16990"/>
    </physiologicalReaction>
</comment>
<evidence type="ECO:0000256" key="15">
    <source>
        <dbReference type="SAM" id="Phobius"/>
    </source>
</evidence>
<name>A0A7J5BNV6_9MICO</name>
<reference evidence="17 18" key="1">
    <citation type="submission" date="2019-09" db="EMBL/GenBank/DDBJ databases">
        <title>Phylogeny of genus Pseudoclavibacter and closely related genus.</title>
        <authorList>
            <person name="Li Y."/>
        </authorList>
    </citation>
    <scope>NUCLEOTIDE SEQUENCE [LARGE SCALE GENOMIC DNA]</scope>
    <source>
        <strain evidence="17 18">DSM 23821</strain>
    </source>
</reference>
<keyword evidence="6 16" id="KW-0732">Signal</keyword>
<dbReference type="SUPFAM" id="SSF53254">
    <property type="entry name" value="Phosphoglycerate mutase-like"/>
    <property type="match status" value="1"/>
</dbReference>
<dbReference type="Gene3D" id="3.40.50.1240">
    <property type="entry name" value="Phosphoglycerate mutase-like"/>
    <property type="match status" value="1"/>
</dbReference>
<evidence type="ECO:0000256" key="2">
    <source>
        <dbReference type="ARBA" id="ARBA00008422"/>
    </source>
</evidence>
<evidence type="ECO:0000256" key="1">
    <source>
        <dbReference type="ARBA" id="ARBA00004370"/>
    </source>
</evidence>
<keyword evidence="18" id="KW-1185">Reference proteome</keyword>
<dbReference type="GO" id="GO:0034417">
    <property type="term" value="F:bisphosphoglycerate 3-phosphatase activity"/>
    <property type="evidence" value="ECO:0007669"/>
    <property type="project" value="UniProtKB-EC"/>
</dbReference>
<evidence type="ECO:0000256" key="9">
    <source>
        <dbReference type="ARBA" id="ARBA00031642"/>
    </source>
</evidence>
<proteinExistence type="inferred from homology"/>
<comment type="similarity">
    <text evidence="2">Belongs to the histidine acid phosphatase family. MINPP1 subfamily.</text>
</comment>
<sequence length="611" mass="64536">MFTRNLLRRSSVLVVAAGMLLAVMGTATVAHAAGDHFYSSKQPYVTPDASVIAAYSDAPGGYEVTFTEGVARHGSRGLSSYKYDLLLQRLAETAAAEDGFVSDEVRDTFLANLAGMTGANVQNGYGQLTGQGETQHQGIGGRAYDRNTPLFERAVADGDTIDVESSGESRATESGENFVQGLEQRSDGALSPLVQPIEPNPDTLYFHDVENPDGTEKSGTALEIAEAYTAYVDAQTGDGGTIGAAEAYIKSLPKSEQVAKDILGGIFTEEFIAKIGTPGYTWYSTADGTKDGAVACAPGADPAADEDACGSKKNKILTPVDAALTLYNLYIIAADMAAENTAPHTFDFEPYFAGHAEDTEWFAYLLDTEDFYEKGPSLSGHDETYRIAQPLLDDFFVSIDERAAGGSNAAVYRFAHAETIIPFAALLKLPGSTQQAPDIASPTSEADVFDYGNNEWRGETVTPMAQNVQWDVATRAGVDPATGDAFTPLVRMLYNEKEIAFNDSCTPVAAGSNWYKQSELESCLSGVATTELPLIAESTPSPTTTATTPNGSPDASESTPASPATTPTAGGEQLASTGADLPTIVIVAAIGALLAGATLTASRVRSRRTWR</sequence>
<dbReference type="PANTHER" id="PTHR20963:SF8">
    <property type="entry name" value="MULTIPLE INOSITOL POLYPHOSPHATE PHOSPHATASE 1"/>
    <property type="match status" value="1"/>
</dbReference>
<dbReference type="AlphaFoldDB" id="A0A7J5BNV6"/>
<dbReference type="Pfam" id="PF00328">
    <property type="entry name" value="His_Phos_2"/>
    <property type="match status" value="1"/>
</dbReference>
<dbReference type="RefSeq" id="WP_158041638.1">
    <property type="nucleotide sequence ID" value="NZ_JACCFV010000001.1"/>
</dbReference>
<evidence type="ECO:0000313" key="18">
    <source>
        <dbReference type="Proteomes" id="UP000467240"/>
    </source>
</evidence>
<comment type="catalytic activity">
    <reaction evidence="11">
        <text>1D-myo-inositol 1,2,4,5,6-pentakisphosphate + H2O = 1D-myo-inositol 1,2,5,6-tetrakisphosphate + phosphate</text>
        <dbReference type="Rhea" id="RHEA:77115"/>
        <dbReference type="ChEBI" id="CHEBI:15377"/>
        <dbReference type="ChEBI" id="CHEBI:43474"/>
        <dbReference type="ChEBI" id="CHEBI:57798"/>
        <dbReference type="ChEBI" id="CHEBI:195535"/>
        <dbReference type="EC" id="3.1.3.62"/>
    </reaction>
    <physiologicalReaction direction="left-to-right" evidence="11">
        <dbReference type="Rhea" id="RHEA:77116"/>
    </physiologicalReaction>
</comment>
<gene>
    <name evidence="17" type="ORF">F8O01_14330</name>
</gene>
<evidence type="ECO:0000313" key="17">
    <source>
        <dbReference type="EMBL" id="KAB1654087.1"/>
    </source>
</evidence>
<evidence type="ECO:0000256" key="11">
    <source>
        <dbReference type="ARBA" id="ARBA00043671"/>
    </source>
</evidence>
<keyword evidence="15" id="KW-0812">Transmembrane</keyword>
<dbReference type="InterPro" id="IPR000560">
    <property type="entry name" value="His_Pase_clade-2"/>
</dbReference>
<dbReference type="Proteomes" id="UP000467240">
    <property type="component" value="Unassembled WGS sequence"/>
</dbReference>
<evidence type="ECO:0000256" key="7">
    <source>
        <dbReference type="ARBA" id="ARBA00022801"/>
    </source>
</evidence>
<feature type="region of interest" description="Disordered" evidence="14">
    <location>
        <begin position="534"/>
        <end position="575"/>
    </location>
</feature>
<feature type="chain" id="PRO_5029837964" description="Multiple inositol polyphosphate phosphatase 1" evidence="16">
    <location>
        <begin position="33"/>
        <end position="611"/>
    </location>
</feature>
<dbReference type="EC" id="3.1.3.62" evidence="4"/>
<evidence type="ECO:0000256" key="3">
    <source>
        <dbReference type="ARBA" id="ARBA00012976"/>
    </source>
</evidence>
<evidence type="ECO:0000256" key="4">
    <source>
        <dbReference type="ARBA" id="ARBA00013040"/>
    </source>
</evidence>
<evidence type="ECO:0000256" key="10">
    <source>
        <dbReference type="ARBA" id="ARBA00043668"/>
    </source>
</evidence>
<evidence type="ECO:0000256" key="6">
    <source>
        <dbReference type="ARBA" id="ARBA00022729"/>
    </source>
</evidence>
<evidence type="ECO:0000256" key="14">
    <source>
        <dbReference type="SAM" id="MobiDB-lite"/>
    </source>
</evidence>
<dbReference type="EMBL" id="WBJZ01000020">
    <property type="protein sequence ID" value="KAB1654087.1"/>
    <property type="molecule type" value="Genomic_DNA"/>
</dbReference>
<dbReference type="PANTHER" id="PTHR20963">
    <property type="entry name" value="MULTIPLE INOSITOL POLYPHOSPHATE PHOSPHATASE-RELATED"/>
    <property type="match status" value="1"/>
</dbReference>
<evidence type="ECO:0000256" key="5">
    <source>
        <dbReference type="ARBA" id="ARBA00018097"/>
    </source>
</evidence>
<protein>
    <recommendedName>
        <fullName evidence="5">Multiple inositol polyphosphate phosphatase 1</fullName>
        <ecNumber evidence="4">3.1.3.62</ecNumber>
        <ecNumber evidence="3">3.1.3.80</ecNumber>
    </recommendedName>
    <alternativeName>
        <fullName evidence="9">2,3-bisphosphoglycerate 3-phosphatase</fullName>
    </alternativeName>
</protein>
<feature type="signal peptide" evidence="16">
    <location>
        <begin position="1"/>
        <end position="32"/>
    </location>
</feature>
<feature type="transmembrane region" description="Helical" evidence="15">
    <location>
        <begin position="581"/>
        <end position="601"/>
    </location>
</feature>
<keyword evidence="8 15" id="KW-0472">Membrane</keyword>
<accession>A0A7J5BNV6</accession>
<evidence type="ECO:0000256" key="8">
    <source>
        <dbReference type="ARBA" id="ARBA00023136"/>
    </source>
</evidence>
<evidence type="ECO:0000256" key="16">
    <source>
        <dbReference type="SAM" id="SignalP"/>
    </source>
</evidence>
<comment type="caution">
    <text evidence="17">The sequence shown here is derived from an EMBL/GenBank/DDBJ whole genome shotgun (WGS) entry which is preliminary data.</text>
</comment>
<dbReference type="OrthoDB" id="9770871at2"/>
<feature type="compositionally biased region" description="Low complexity" evidence="14">
    <location>
        <begin position="538"/>
        <end position="569"/>
    </location>
</feature>
<organism evidence="17 18">
    <name type="scientific">Pseudoclavibacter chungangensis</name>
    <dbReference type="NCBI Taxonomy" id="587635"/>
    <lineage>
        <taxon>Bacteria</taxon>
        <taxon>Bacillati</taxon>
        <taxon>Actinomycetota</taxon>
        <taxon>Actinomycetes</taxon>
        <taxon>Micrococcales</taxon>
        <taxon>Microbacteriaceae</taxon>
        <taxon>Pseudoclavibacter</taxon>
    </lineage>
</organism>